<dbReference type="PANTHER" id="PTHR43236">
    <property type="entry name" value="ANTITOXIN HIGA1"/>
    <property type="match status" value="1"/>
</dbReference>
<sequence>MMMAATSTREERFKHTLNTLVTREGVTPETLLDLLGSKESYTALTSGSRLPSAYEATLLSAFFRVAPGLLLQGDEPSMGVSLRLGTVEGIHDVSDVVSHATQLLATDRLTRDWGCAQPIIDVASFAPSKVWHDRYAGERTAARLRAYLDFSETEPVEDLTGLVESLGVPVEYRKLPDQVHGISIPEKWGDQVSWVVVINSNDVWSRQRFTLAHELCHVLQNDPGQVIVDRAKMQDLRPERIANSFARHFLLPEEALLGKLEQCGAISTKAQAAALIADIVLTYGVSRDAAMIALSEAAEDVFETSLMRFCQTAKVGDLMRLSGNSTVWDELNSTRGQNFPSERLSQQVLDAYAEQLVSLQAVADVIADGSVEDARLQLSEAGWDMKQRVIG</sequence>
<dbReference type="OrthoDB" id="9794834at2"/>
<name>A0A5R9E812_9ACTN</name>
<dbReference type="Proteomes" id="UP000305921">
    <property type="component" value="Unassembled WGS sequence"/>
</dbReference>
<dbReference type="Pfam" id="PF06114">
    <property type="entry name" value="Peptidase_M78"/>
    <property type="match status" value="1"/>
</dbReference>
<gene>
    <name evidence="2" type="ORF">FEF34_27335</name>
</gene>
<protein>
    <submittedName>
        <fullName evidence="2">ImmA/IrrE family metallo-endopeptidase</fullName>
    </submittedName>
</protein>
<dbReference type="PANTHER" id="PTHR43236:SF2">
    <property type="entry name" value="BLL0069 PROTEIN"/>
    <property type="match status" value="1"/>
</dbReference>
<evidence type="ECO:0000313" key="3">
    <source>
        <dbReference type="Proteomes" id="UP000305921"/>
    </source>
</evidence>
<reference evidence="2 3" key="1">
    <citation type="submission" date="2019-05" db="EMBL/GenBank/DDBJ databases">
        <title>Streptomyces marianii sp. nov., a novel marine actinomycete from southern coast of India.</title>
        <authorList>
            <person name="Iniyan A.M."/>
            <person name="Wink J."/>
            <person name="Ramprasad E."/>
            <person name="Ramana C.V."/>
            <person name="Bunk B."/>
            <person name="Sproer C."/>
            <person name="Joseph F.-J.R.S."/>
            <person name="Vincent S.G.P."/>
        </authorList>
    </citation>
    <scope>NUCLEOTIDE SEQUENCE [LARGE SCALE GENOMIC DNA]</scope>
    <source>
        <strain evidence="2 3">ICN19</strain>
    </source>
</reference>
<dbReference type="InterPro" id="IPR010359">
    <property type="entry name" value="IrrE_HExxH"/>
</dbReference>
<evidence type="ECO:0000259" key="1">
    <source>
        <dbReference type="Pfam" id="PF06114"/>
    </source>
</evidence>
<accession>A0A5R9E812</accession>
<evidence type="ECO:0000313" key="2">
    <source>
        <dbReference type="EMBL" id="TLQ46210.1"/>
    </source>
</evidence>
<feature type="domain" description="IrrE N-terminal-like" evidence="1">
    <location>
        <begin position="165"/>
        <end position="290"/>
    </location>
</feature>
<dbReference type="AlphaFoldDB" id="A0A5R9E812"/>
<proteinExistence type="predicted"/>
<dbReference type="Gene3D" id="1.10.10.2910">
    <property type="match status" value="1"/>
</dbReference>
<keyword evidence="3" id="KW-1185">Reference proteome</keyword>
<dbReference type="InterPro" id="IPR052345">
    <property type="entry name" value="Rad_response_metalloprotease"/>
</dbReference>
<organism evidence="2 3">
    <name type="scientific">Streptomyces marianii</name>
    <dbReference type="NCBI Taxonomy" id="1817406"/>
    <lineage>
        <taxon>Bacteria</taxon>
        <taxon>Bacillati</taxon>
        <taxon>Actinomycetota</taxon>
        <taxon>Actinomycetes</taxon>
        <taxon>Kitasatosporales</taxon>
        <taxon>Streptomycetaceae</taxon>
        <taxon>Streptomyces</taxon>
    </lineage>
</organism>
<comment type="caution">
    <text evidence="2">The sequence shown here is derived from an EMBL/GenBank/DDBJ whole genome shotgun (WGS) entry which is preliminary data.</text>
</comment>
<dbReference type="EMBL" id="VAWE01000001">
    <property type="protein sequence ID" value="TLQ46210.1"/>
    <property type="molecule type" value="Genomic_DNA"/>
</dbReference>